<dbReference type="Proteomes" id="UP000000271">
    <property type="component" value="Chromosome"/>
</dbReference>
<reference evidence="1" key="1">
    <citation type="submission" date="2009-10" db="EMBL/GenBank/DDBJ databases">
        <title>Complete sequence of Bacillus selenitireducens MLS10.</title>
        <authorList>
            <consortium name="US DOE Joint Genome Institute"/>
            <person name="Lucas S."/>
            <person name="Copeland A."/>
            <person name="Lapidus A."/>
            <person name="Glavina del Rio T."/>
            <person name="Dalin E."/>
            <person name="Tice H."/>
            <person name="Bruce D."/>
            <person name="Goodwin L."/>
            <person name="Pitluck S."/>
            <person name="Sims D."/>
            <person name="Brettin T."/>
            <person name="Detter J.C."/>
            <person name="Han C."/>
            <person name="Larimer F."/>
            <person name="Land M."/>
            <person name="Hauser L."/>
            <person name="Kyrpides N."/>
            <person name="Ovchinnikova G."/>
            <person name="Stolz J."/>
        </authorList>
    </citation>
    <scope>NUCLEOTIDE SEQUENCE [LARGE SCALE GENOMIC DNA]</scope>
    <source>
        <strain evidence="1">MLS10</strain>
    </source>
</reference>
<evidence type="ECO:0000313" key="2">
    <source>
        <dbReference type="Proteomes" id="UP000000271"/>
    </source>
</evidence>
<keyword evidence="2" id="KW-1185">Reference proteome</keyword>
<organism evidence="1 2">
    <name type="scientific">Bacillus selenitireducens (strain ATCC 700615 / DSM 15326 / MLS10)</name>
    <dbReference type="NCBI Taxonomy" id="439292"/>
    <lineage>
        <taxon>Bacteria</taxon>
        <taxon>Bacillati</taxon>
        <taxon>Bacillota</taxon>
        <taxon>Bacilli</taxon>
        <taxon>Bacillales</taxon>
        <taxon>Bacillaceae</taxon>
        <taxon>Salisediminibacterium</taxon>
    </lineage>
</organism>
<name>D6XZN1_BACIE</name>
<dbReference type="AlphaFoldDB" id="D6XZN1"/>
<sequence length="64" mass="7558">MPKIDKKLRLELLSLQTELDETFCRSCQKGGTPYCFKECPVGEQLREIGRQLTRQTLERQEKKE</sequence>
<dbReference type="KEGG" id="bse:Bsel_0882"/>
<evidence type="ECO:0000313" key="1">
    <source>
        <dbReference type="EMBL" id="ADH98405.1"/>
    </source>
</evidence>
<dbReference type="HOGENOM" id="CLU_2858342_0_0_9"/>
<dbReference type="STRING" id="439292.Bsel_0882"/>
<dbReference type="Pfam" id="PF10782">
    <property type="entry name" value="zf-C2HCIx2C"/>
    <property type="match status" value="1"/>
</dbReference>
<proteinExistence type="predicted"/>
<gene>
    <name evidence="1" type="ordered locus">Bsel_0882</name>
</gene>
<dbReference type="EMBL" id="CP001791">
    <property type="protein sequence ID" value="ADH98405.1"/>
    <property type="molecule type" value="Genomic_DNA"/>
</dbReference>
<accession>D6XZN1</accession>
<dbReference type="InterPro" id="IPR019718">
    <property type="entry name" value="DUF2602"/>
</dbReference>
<protein>
    <submittedName>
        <fullName evidence="1">Uncharacterized protein</fullName>
    </submittedName>
</protein>